<evidence type="ECO:0000313" key="3">
    <source>
        <dbReference type="Proteomes" id="UP000243342"/>
    </source>
</evidence>
<name>A0A1J7CHM9_9ACTN</name>
<feature type="compositionally biased region" description="Low complexity" evidence="1">
    <location>
        <begin position="329"/>
        <end position="342"/>
    </location>
</feature>
<dbReference type="Proteomes" id="UP000243342">
    <property type="component" value="Unassembled WGS sequence"/>
</dbReference>
<evidence type="ECO:0000256" key="1">
    <source>
        <dbReference type="SAM" id="MobiDB-lite"/>
    </source>
</evidence>
<dbReference type="RefSeq" id="WP_071654882.1">
    <property type="nucleotide sequence ID" value="NZ_MLCF01000006.1"/>
</dbReference>
<dbReference type="GO" id="GO:0016887">
    <property type="term" value="F:ATP hydrolysis activity"/>
    <property type="evidence" value="ECO:0007669"/>
    <property type="project" value="TreeGrafter"/>
</dbReference>
<feature type="compositionally biased region" description="Low complexity" evidence="1">
    <location>
        <begin position="130"/>
        <end position="145"/>
    </location>
</feature>
<reference evidence="2 3" key="1">
    <citation type="submission" date="2016-10" db="EMBL/GenBank/DDBJ databases">
        <title>Genome sequence of Streptomyces gilvigriseus MUSC 26.</title>
        <authorList>
            <person name="Lee L.-H."/>
            <person name="Ser H.-L."/>
        </authorList>
    </citation>
    <scope>NUCLEOTIDE SEQUENCE [LARGE SCALE GENOMIC DNA]</scope>
    <source>
        <strain evidence="2 3">MUSC 26</strain>
    </source>
</reference>
<dbReference type="GO" id="GO:0051782">
    <property type="term" value="P:negative regulation of cell division"/>
    <property type="evidence" value="ECO:0007669"/>
    <property type="project" value="TreeGrafter"/>
</dbReference>
<feature type="compositionally biased region" description="Pro residues" evidence="1">
    <location>
        <begin position="221"/>
        <end position="244"/>
    </location>
</feature>
<dbReference type="PANTHER" id="PTHR43384:SF14">
    <property type="entry name" value="ESX-1 SECRETION-ASSOCIATED PROTEIN ESPI"/>
    <property type="match status" value="1"/>
</dbReference>
<protein>
    <recommendedName>
        <fullName evidence="4">Chromosome partitioning protein</fullName>
    </recommendedName>
</protein>
<feature type="compositionally biased region" description="Low complexity" evidence="1">
    <location>
        <begin position="492"/>
        <end position="512"/>
    </location>
</feature>
<dbReference type="InterPro" id="IPR027417">
    <property type="entry name" value="P-loop_NTPase"/>
</dbReference>
<feature type="compositionally biased region" description="Low complexity" evidence="1">
    <location>
        <begin position="162"/>
        <end position="178"/>
    </location>
</feature>
<sequence length="855" mass="88607">MARKSASKTKGKASTPPSSTPNNLSWVPQTPIITIVLSAEGFAIVDEVPVFPMPGQNPRAVALGEARNTAAKLGRPVRVNAQEPDGSTWPLVVDGDGTVTALDEPHPIPLAERIKTATSVDGPPVPLPPGMEMADAPPAAAAAPAEATAPAAAPFLPPASASPLAAPAAARPPEAAAPAPAPAPAPVATPMPTPMPEPGPDPDDDLPPAIEAPSAFRDETPPPLASEPGPATTPPTPAPQPGPPDGYGGDVEDLRAALGLDAAPPPAIPDPPYQPPVLTKSAEPPRPTLSEPVPGDPVPGEPVEEGGTRVMPTLALPALTSPARPHPATPEATENPAAHAPRTPAPTPVPTPAPTPAPTPQPEPATPPPSAPAPALPTPQQYSRRTPAPAPEPVTTTASEGEKEDPDALRDYIYGRRDIPVTIAADGKSAQIIGHKVAITGVVVDTVLESLAAFARAGSGTVIAFINDQRPGGYQQRIRVHQSGGSDLLWSATTAKPPTPAAERAALTAAPSTPGPNPPEPSAPSDANPGTAYAPQSLARSVPGLLPTVNDLLAGQGDQDKIPAQAGWRGMVGRVSGGAIKLSANRSEQETRLARRLIQRQLDGAKTIVVINPKGGAHKTTTALLMAAAFGTSRGGYTLAWDNNETRGTLGWRGLPAEHHRTAVDLLRDTEDPAVVSRMSVRDVDPYVRPQGDALFDVLASDESPDSWSVVDGDGFRRLHALLQRFYRIIVIDTGNNMRSPNWAAAVEAADALVVVSTIREDTAASAAWMIDALRNGGHQNKVHDAVTILSAPGPKPDKALTKRLTDHFEQHTRTVVQVPYDPALVDGDRTHFMTLAPTTREAWLHAAAAVAMAL</sequence>
<dbReference type="GO" id="GO:0009898">
    <property type="term" value="C:cytoplasmic side of plasma membrane"/>
    <property type="evidence" value="ECO:0007669"/>
    <property type="project" value="TreeGrafter"/>
</dbReference>
<feature type="compositionally biased region" description="Low complexity" evidence="1">
    <location>
        <begin position="12"/>
        <end position="23"/>
    </location>
</feature>
<feature type="region of interest" description="Disordered" evidence="1">
    <location>
        <begin position="162"/>
        <end position="407"/>
    </location>
</feature>
<feature type="compositionally biased region" description="Basic residues" evidence="1">
    <location>
        <begin position="1"/>
        <end position="11"/>
    </location>
</feature>
<dbReference type="AlphaFoldDB" id="A0A1J7CHM9"/>
<feature type="compositionally biased region" description="Pro residues" evidence="1">
    <location>
        <begin position="343"/>
        <end position="377"/>
    </location>
</feature>
<feature type="region of interest" description="Disordered" evidence="1">
    <location>
        <begin position="1"/>
        <end position="25"/>
    </location>
</feature>
<feature type="compositionally biased region" description="Pro residues" evidence="1">
    <location>
        <begin position="263"/>
        <end position="275"/>
    </location>
</feature>
<dbReference type="SUPFAM" id="SSF52540">
    <property type="entry name" value="P-loop containing nucleoside triphosphate hydrolases"/>
    <property type="match status" value="1"/>
</dbReference>
<dbReference type="STRING" id="1428644.BIV57_02110"/>
<gene>
    <name evidence="2" type="ORF">BIV57_02110</name>
</gene>
<feature type="compositionally biased region" description="Pro residues" evidence="1">
    <location>
        <begin position="513"/>
        <end position="522"/>
    </location>
</feature>
<keyword evidence="3" id="KW-1185">Reference proteome</keyword>
<feature type="compositionally biased region" description="Pro residues" evidence="1">
    <location>
        <begin position="179"/>
        <end position="199"/>
    </location>
</feature>
<dbReference type="PANTHER" id="PTHR43384">
    <property type="entry name" value="SEPTUM SITE-DETERMINING PROTEIN MIND HOMOLOG, CHLOROPLASTIC-RELATED"/>
    <property type="match status" value="1"/>
</dbReference>
<evidence type="ECO:0000313" key="2">
    <source>
        <dbReference type="EMBL" id="OIV39146.1"/>
    </source>
</evidence>
<proteinExistence type="predicted"/>
<dbReference type="Gene3D" id="3.40.50.300">
    <property type="entry name" value="P-loop containing nucleotide triphosphate hydrolases"/>
    <property type="match status" value="1"/>
</dbReference>
<dbReference type="InterPro" id="IPR050625">
    <property type="entry name" value="ParA/MinD_ATPase"/>
</dbReference>
<accession>A0A1J7CHM9</accession>
<dbReference type="OrthoDB" id="4640801at2"/>
<evidence type="ECO:0008006" key="4">
    <source>
        <dbReference type="Google" id="ProtNLM"/>
    </source>
</evidence>
<dbReference type="GO" id="GO:0005829">
    <property type="term" value="C:cytosol"/>
    <property type="evidence" value="ECO:0007669"/>
    <property type="project" value="TreeGrafter"/>
</dbReference>
<dbReference type="EMBL" id="MLCF01000006">
    <property type="protein sequence ID" value="OIV39146.1"/>
    <property type="molecule type" value="Genomic_DNA"/>
</dbReference>
<dbReference type="GO" id="GO:0005524">
    <property type="term" value="F:ATP binding"/>
    <property type="evidence" value="ECO:0007669"/>
    <property type="project" value="TreeGrafter"/>
</dbReference>
<comment type="caution">
    <text evidence="2">The sequence shown here is derived from an EMBL/GenBank/DDBJ whole genome shotgun (WGS) entry which is preliminary data.</text>
</comment>
<feature type="region of interest" description="Disordered" evidence="1">
    <location>
        <begin position="492"/>
        <end position="535"/>
    </location>
</feature>
<feature type="region of interest" description="Disordered" evidence="1">
    <location>
        <begin position="118"/>
        <end position="145"/>
    </location>
</feature>
<organism evidence="2 3">
    <name type="scientific">Mangrovactinospora gilvigrisea</name>
    <dbReference type="NCBI Taxonomy" id="1428644"/>
    <lineage>
        <taxon>Bacteria</taxon>
        <taxon>Bacillati</taxon>
        <taxon>Actinomycetota</taxon>
        <taxon>Actinomycetes</taxon>
        <taxon>Kitasatosporales</taxon>
        <taxon>Streptomycetaceae</taxon>
        <taxon>Mangrovactinospora</taxon>
    </lineage>
</organism>